<dbReference type="AlphaFoldDB" id="A0A3D9EEI9"/>
<protein>
    <recommendedName>
        <fullName evidence="3">C2H2-type domain-containing protein</fullName>
    </recommendedName>
</protein>
<evidence type="ECO:0000313" key="2">
    <source>
        <dbReference type="Proteomes" id="UP000256988"/>
    </source>
</evidence>
<proteinExistence type="predicted"/>
<comment type="caution">
    <text evidence="1">The sequence shown here is derived from an EMBL/GenBank/DDBJ whole genome shotgun (WGS) entry which is preliminary data.</text>
</comment>
<dbReference type="RefSeq" id="WP_115946735.1">
    <property type="nucleotide sequence ID" value="NZ_QRDL01000006.1"/>
</dbReference>
<dbReference type="Proteomes" id="UP000256988">
    <property type="component" value="Unassembled WGS sequence"/>
</dbReference>
<accession>A0A3D9EEI9</accession>
<evidence type="ECO:0000313" key="1">
    <source>
        <dbReference type="EMBL" id="RED01261.1"/>
    </source>
</evidence>
<evidence type="ECO:0008006" key="3">
    <source>
        <dbReference type="Google" id="ProtNLM"/>
    </source>
</evidence>
<gene>
    <name evidence="1" type="ORF">DFO60_4103</name>
</gene>
<reference evidence="1 2" key="1">
    <citation type="submission" date="2018-07" db="EMBL/GenBank/DDBJ databases">
        <title>Genome sequencing of rice bacterial endophytes.</title>
        <authorList>
            <person name="Venturi V."/>
        </authorList>
    </citation>
    <scope>NUCLEOTIDE SEQUENCE [LARGE SCALE GENOMIC DNA]</scope>
    <source>
        <strain evidence="1 2">AG1002</strain>
    </source>
</reference>
<organism evidence="1 2">
    <name type="scientific">Ectopseudomonas oleovorans</name>
    <name type="common">Pseudomonas oleovorans</name>
    <dbReference type="NCBI Taxonomy" id="301"/>
    <lineage>
        <taxon>Bacteria</taxon>
        <taxon>Pseudomonadati</taxon>
        <taxon>Pseudomonadota</taxon>
        <taxon>Gammaproteobacteria</taxon>
        <taxon>Pseudomonadales</taxon>
        <taxon>Pseudomonadaceae</taxon>
        <taxon>Ectopseudomonas</taxon>
    </lineage>
</organism>
<name>A0A3D9EEI9_ECTOL</name>
<dbReference type="EMBL" id="QRDL01000006">
    <property type="protein sequence ID" value="RED01261.1"/>
    <property type="molecule type" value="Genomic_DNA"/>
</dbReference>
<sequence>MSLFKKQKKGQFWCCFCGAPLVCRTSWFAHVFLRQQVFQCHFAPCSASFYAHTELTHLASPSGLPNAPACELPPSNSHLTAMAQKVYENNLVVREEQLNLLQEEHEEDQQHVREDIAS</sequence>